<proteinExistence type="predicted"/>
<dbReference type="Proteomes" id="UP000252519">
    <property type="component" value="Unassembled WGS sequence"/>
</dbReference>
<comment type="caution">
    <text evidence="1">The sequence shown here is derived from an EMBL/GenBank/DDBJ whole genome shotgun (WGS) entry which is preliminary data.</text>
</comment>
<dbReference type="EMBL" id="JOJR01002794">
    <property type="protein sequence ID" value="RCN28282.1"/>
    <property type="molecule type" value="Genomic_DNA"/>
</dbReference>
<evidence type="ECO:0000313" key="2">
    <source>
        <dbReference type="Proteomes" id="UP000252519"/>
    </source>
</evidence>
<reference evidence="1 2" key="1">
    <citation type="submission" date="2014-10" db="EMBL/GenBank/DDBJ databases">
        <title>Draft genome of the hookworm Ancylostoma caninum.</title>
        <authorList>
            <person name="Mitreva M."/>
        </authorList>
    </citation>
    <scope>NUCLEOTIDE SEQUENCE [LARGE SCALE GENOMIC DNA]</scope>
    <source>
        <strain evidence="1 2">Baltimore</strain>
    </source>
</reference>
<keyword evidence="2" id="KW-1185">Reference proteome</keyword>
<accession>A0A368F881</accession>
<name>A0A368F881_ANCCA</name>
<evidence type="ECO:0000313" key="1">
    <source>
        <dbReference type="EMBL" id="RCN28282.1"/>
    </source>
</evidence>
<gene>
    <name evidence="1" type="ORF">ANCCAN_25976</name>
</gene>
<organism evidence="1 2">
    <name type="scientific">Ancylostoma caninum</name>
    <name type="common">Dog hookworm</name>
    <dbReference type="NCBI Taxonomy" id="29170"/>
    <lineage>
        <taxon>Eukaryota</taxon>
        <taxon>Metazoa</taxon>
        <taxon>Ecdysozoa</taxon>
        <taxon>Nematoda</taxon>
        <taxon>Chromadorea</taxon>
        <taxon>Rhabditida</taxon>
        <taxon>Rhabditina</taxon>
        <taxon>Rhabditomorpha</taxon>
        <taxon>Strongyloidea</taxon>
        <taxon>Ancylostomatidae</taxon>
        <taxon>Ancylostomatinae</taxon>
        <taxon>Ancylostoma</taxon>
    </lineage>
</organism>
<sequence length="84" mass="9715">MDLSQDEKNQGEPVKDIYSRHFPSCYLVAFVETDRILICSKIQNNTWATNRENLKNALIEVDTEFNFNIAHIAIPLTDNLMKKS</sequence>
<protein>
    <submittedName>
        <fullName evidence="1">Uncharacterized protein</fullName>
    </submittedName>
</protein>
<dbReference type="AlphaFoldDB" id="A0A368F881"/>